<keyword evidence="2 4" id="KW-0238">DNA-binding</keyword>
<accession>A0A8J3JZD3</accession>
<sequence>MSRARVPAGAPLCAAVRELLCEVGYDKMTMDAIASRAHMSKATLYRHWPGKPDLVAQVLRQQQADDVAPADTGGLRGDLIELLSVAARCVVDEGPLIHALSFAMQTDPELAGIVRGQVYPEIHRHTEELLERAVQRGEIKPQPFDSLFPDLVTALLMARHLGHGRPLDDEYLARVCDEVLLPVLAR</sequence>
<dbReference type="InterPro" id="IPR009057">
    <property type="entry name" value="Homeodomain-like_sf"/>
</dbReference>
<dbReference type="SUPFAM" id="SSF48498">
    <property type="entry name" value="Tetracyclin repressor-like, C-terminal domain"/>
    <property type="match status" value="1"/>
</dbReference>
<dbReference type="InterPro" id="IPR036271">
    <property type="entry name" value="Tet_transcr_reg_TetR-rel_C_sf"/>
</dbReference>
<dbReference type="EMBL" id="BONG01000030">
    <property type="protein sequence ID" value="GIF91214.1"/>
    <property type="molecule type" value="Genomic_DNA"/>
</dbReference>
<evidence type="ECO:0000259" key="5">
    <source>
        <dbReference type="PROSITE" id="PS50977"/>
    </source>
</evidence>
<evidence type="ECO:0000256" key="1">
    <source>
        <dbReference type="ARBA" id="ARBA00023015"/>
    </source>
</evidence>
<evidence type="ECO:0000313" key="6">
    <source>
        <dbReference type="EMBL" id="GIF91214.1"/>
    </source>
</evidence>
<protein>
    <submittedName>
        <fullName evidence="6">TetR family transcriptional regulator</fullName>
    </submittedName>
</protein>
<evidence type="ECO:0000256" key="2">
    <source>
        <dbReference type="ARBA" id="ARBA00023125"/>
    </source>
</evidence>
<dbReference type="InterPro" id="IPR050109">
    <property type="entry name" value="HTH-type_TetR-like_transc_reg"/>
</dbReference>
<gene>
    <name evidence="6" type="ORF">Cch02nite_46580</name>
</gene>
<reference evidence="6 7" key="1">
    <citation type="submission" date="2021-01" db="EMBL/GenBank/DDBJ databases">
        <title>Whole genome shotgun sequence of Catellatospora chokoriensis NBRC 107358.</title>
        <authorList>
            <person name="Komaki H."/>
            <person name="Tamura T."/>
        </authorList>
    </citation>
    <scope>NUCLEOTIDE SEQUENCE [LARGE SCALE GENOMIC DNA]</scope>
    <source>
        <strain evidence="6 7">NBRC 107358</strain>
    </source>
</reference>
<dbReference type="PANTHER" id="PTHR30055:SF148">
    <property type="entry name" value="TETR-FAMILY TRANSCRIPTIONAL REGULATOR"/>
    <property type="match status" value="1"/>
</dbReference>
<dbReference type="PANTHER" id="PTHR30055">
    <property type="entry name" value="HTH-TYPE TRANSCRIPTIONAL REGULATOR RUTR"/>
    <property type="match status" value="1"/>
</dbReference>
<evidence type="ECO:0000256" key="4">
    <source>
        <dbReference type="PROSITE-ProRule" id="PRU00335"/>
    </source>
</evidence>
<name>A0A8J3JZD3_9ACTN</name>
<dbReference type="GO" id="GO:0003700">
    <property type="term" value="F:DNA-binding transcription factor activity"/>
    <property type="evidence" value="ECO:0007669"/>
    <property type="project" value="TreeGrafter"/>
</dbReference>
<dbReference type="PRINTS" id="PR00455">
    <property type="entry name" value="HTHTETR"/>
</dbReference>
<proteinExistence type="predicted"/>
<dbReference type="RefSeq" id="WP_191839130.1">
    <property type="nucleotide sequence ID" value="NZ_BAAALB010000006.1"/>
</dbReference>
<evidence type="ECO:0000313" key="7">
    <source>
        <dbReference type="Proteomes" id="UP000619293"/>
    </source>
</evidence>
<comment type="caution">
    <text evidence="6">The sequence shown here is derived from an EMBL/GenBank/DDBJ whole genome shotgun (WGS) entry which is preliminary data.</text>
</comment>
<keyword evidence="3" id="KW-0804">Transcription</keyword>
<dbReference type="InterPro" id="IPR001647">
    <property type="entry name" value="HTH_TetR"/>
</dbReference>
<keyword evidence="7" id="KW-1185">Reference proteome</keyword>
<keyword evidence="1" id="KW-0805">Transcription regulation</keyword>
<dbReference type="SUPFAM" id="SSF46689">
    <property type="entry name" value="Homeodomain-like"/>
    <property type="match status" value="1"/>
</dbReference>
<dbReference type="AlphaFoldDB" id="A0A8J3JZD3"/>
<dbReference type="GO" id="GO:0000976">
    <property type="term" value="F:transcription cis-regulatory region binding"/>
    <property type="evidence" value="ECO:0007669"/>
    <property type="project" value="TreeGrafter"/>
</dbReference>
<dbReference type="Gene3D" id="1.10.357.10">
    <property type="entry name" value="Tetracycline Repressor, domain 2"/>
    <property type="match status" value="1"/>
</dbReference>
<organism evidence="6 7">
    <name type="scientific">Catellatospora chokoriensis</name>
    <dbReference type="NCBI Taxonomy" id="310353"/>
    <lineage>
        <taxon>Bacteria</taxon>
        <taxon>Bacillati</taxon>
        <taxon>Actinomycetota</taxon>
        <taxon>Actinomycetes</taxon>
        <taxon>Micromonosporales</taxon>
        <taxon>Micromonosporaceae</taxon>
        <taxon>Catellatospora</taxon>
    </lineage>
</organism>
<dbReference type="Gene3D" id="1.10.10.60">
    <property type="entry name" value="Homeodomain-like"/>
    <property type="match status" value="1"/>
</dbReference>
<evidence type="ECO:0000256" key="3">
    <source>
        <dbReference type="ARBA" id="ARBA00023163"/>
    </source>
</evidence>
<feature type="DNA-binding region" description="H-T-H motif" evidence="4">
    <location>
        <begin position="29"/>
        <end position="48"/>
    </location>
</feature>
<dbReference type="Pfam" id="PF16859">
    <property type="entry name" value="TetR_C_11"/>
    <property type="match status" value="1"/>
</dbReference>
<dbReference type="Pfam" id="PF00440">
    <property type="entry name" value="TetR_N"/>
    <property type="match status" value="1"/>
</dbReference>
<dbReference type="InterPro" id="IPR011075">
    <property type="entry name" value="TetR_C"/>
</dbReference>
<dbReference type="PROSITE" id="PS50977">
    <property type="entry name" value="HTH_TETR_2"/>
    <property type="match status" value="1"/>
</dbReference>
<dbReference type="Proteomes" id="UP000619293">
    <property type="component" value="Unassembled WGS sequence"/>
</dbReference>
<feature type="domain" description="HTH tetR-type" evidence="5">
    <location>
        <begin position="6"/>
        <end position="66"/>
    </location>
</feature>